<evidence type="ECO:0000256" key="5">
    <source>
        <dbReference type="ARBA" id="ARBA00022692"/>
    </source>
</evidence>
<evidence type="ECO:0000256" key="9">
    <source>
        <dbReference type="ARBA" id="ARBA00032159"/>
    </source>
</evidence>
<evidence type="ECO:0000256" key="8">
    <source>
        <dbReference type="ARBA" id="ARBA00023136"/>
    </source>
</evidence>
<protein>
    <recommendedName>
        <fullName evidence="4 11">MICOS complex subunit MIC12</fullName>
    </recommendedName>
    <alternativeName>
        <fullName evidence="10 11">Altered inheritance of mitochondria protein 5, mitochondrial</fullName>
    </alternativeName>
    <alternativeName>
        <fullName evidence="9 11">Found in mitochondrial proteome protein 51</fullName>
    </alternativeName>
</protein>
<dbReference type="Pfam" id="PF17050">
    <property type="entry name" value="AIM5"/>
    <property type="match status" value="1"/>
</dbReference>
<reference evidence="12" key="1">
    <citation type="journal article" date="2020" name="Phytopathology">
        <title>Genome sequence of the chestnut blight fungus Cryphonectria parasitica EP155: A fundamental resource for an archetypical invasive plant pathogen.</title>
        <authorList>
            <person name="Crouch J.A."/>
            <person name="Dawe A."/>
            <person name="Aerts A."/>
            <person name="Barry K."/>
            <person name="Churchill A.C.L."/>
            <person name="Grimwood J."/>
            <person name="Hillman B."/>
            <person name="Milgroom M.G."/>
            <person name="Pangilinan J."/>
            <person name="Smith M."/>
            <person name="Salamov A."/>
            <person name="Schmutz J."/>
            <person name="Yadav J."/>
            <person name="Grigoriev I.V."/>
            <person name="Nuss D."/>
        </authorList>
    </citation>
    <scope>NUCLEOTIDE SEQUENCE</scope>
    <source>
        <strain evidence="12">EP155</strain>
    </source>
</reference>
<accession>A0A9P5CKG6</accession>
<evidence type="ECO:0000256" key="1">
    <source>
        <dbReference type="ARBA" id="ARBA00002689"/>
    </source>
</evidence>
<organism evidence="12 13">
    <name type="scientific">Cryphonectria parasitica (strain ATCC 38755 / EP155)</name>
    <dbReference type="NCBI Taxonomy" id="660469"/>
    <lineage>
        <taxon>Eukaryota</taxon>
        <taxon>Fungi</taxon>
        <taxon>Dikarya</taxon>
        <taxon>Ascomycota</taxon>
        <taxon>Pezizomycotina</taxon>
        <taxon>Sordariomycetes</taxon>
        <taxon>Sordariomycetidae</taxon>
        <taxon>Diaporthales</taxon>
        <taxon>Cryphonectriaceae</taxon>
        <taxon>Cryphonectria-Endothia species complex</taxon>
        <taxon>Cryphonectria</taxon>
    </lineage>
</organism>
<dbReference type="Proteomes" id="UP000803844">
    <property type="component" value="Unassembled WGS sequence"/>
</dbReference>
<keyword evidence="5" id="KW-0812">Transmembrane</keyword>
<keyword evidence="11" id="KW-0999">Mitochondrion inner membrane</keyword>
<evidence type="ECO:0000256" key="4">
    <source>
        <dbReference type="ARBA" id="ARBA00018170"/>
    </source>
</evidence>
<evidence type="ECO:0000256" key="6">
    <source>
        <dbReference type="ARBA" id="ARBA00022989"/>
    </source>
</evidence>
<evidence type="ECO:0000256" key="10">
    <source>
        <dbReference type="ARBA" id="ARBA00032985"/>
    </source>
</evidence>
<comment type="caution">
    <text evidence="12">The sequence shown here is derived from an EMBL/GenBank/DDBJ whole genome shotgun (WGS) entry which is preliminary data.</text>
</comment>
<comment type="subcellular location">
    <subcellularLocation>
        <location evidence="2">Membrane</location>
    </subcellularLocation>
    <subcellularLocation>
        <location evidence="11">Mitochondrion inner membrane</location>
        <topology evidence="11">Single-pass membrane protein</topology>
    </subcellularLocation>
</comment>
<name>A0A9P5CKG6_CRYP1</name>
<evidence type="ECO:0000313" key="13">
    <source>
        <dbReference type="Proteomes" id="UP000803844"/>
    </source>
</evidence>
<comment type="subunit">
    <text evidence="11">Component of the mitochondrial contact site and cristae organizing system (MICOS) complex.</text>
</comment>
<evidence type="ECO:0000256" key="3">
    <source>
        <dbReference type="ARBA" id="ARBA00009188"/>
    </source>
</evidence>
<comment type="function">
    <text evidence="1 11">Component of the MICOS complex, a large protein complex of the mitochondrial inner membrane that plays crucial roles in the maintenance of crista junctions, inner membrane architecture, and formation of contact sites to the outer membrane.</text>
</comment>
<dbReference type="RefSeq" id="XP_040772126.1">
    <property type="nucleotide sequence ID" value="XM_040919899.1"/>
</dbReference>
<keyword evidence="7 11" id="KW-0496">Mitochondrion</keyword>
<proteinExistence type="inferred from homology"/>
<dbReference type="GO" id="GO:0042407">
    <property type="term" value="P:cristae formation"/>
    <property type="evidence" value="ECO:0007669"/>
    <property type="project" value="InterPro"/>
</dbReference>
<dbReference type="GO" id="GO:0061617">
    <property type="term" value="C:MICOS complex"/>
    <property type="evidence" value="ECO:0007669"/>
    <property type="project" value="UniProtKB-UniRule"/>
</dbReference>
<evidence type="ECO:0000256" key="2">
    <source>
        <dbReference type="ARBA" id="ARBA00004370"/>
    </source>
</evidence>
<evidence type="ECO:0000256" key="7">
    <source>
        <dbReference type="ARBA" id="ARBA00023128"/>
    </source>
</evidence>
<dbReference type="GeneID" id="63837028"/>
<dbReference type="EMBL" id="MU032352">
    <property type="protein sequence ID" value="KAF3761147.1"/>
    <property type="molecule type" value="Genomic_DNA"/>
</dbReference>
<comment type="similarity">
    <text evidence="3 11">Belongs to the MICOS complex subunit Mic12 family.</text>
</comment>
<evidence type="ECO:0000313" key="12">
    <source>
        <dbReference type="EMBL" id="KAF3761147.1"/>
    </source>
</evidence>
<keyword evidence="8" id="KW-0472">Membrane</keyword>
<dbReference type="AlphaFoldDB" id="A0A9P5CKG6"/>
<keyword evidence="6" id="KW-1133">Transmembrane helix</keyword>
<sequence length="276" mass="29806">MGFTTGLTGGVTLVLGAAYLTLQAHQRTRQSQAETLRAQAYVLNSLSYIPASAPPPKTLAEELALLEHQQELLARAQQRRTERLGSDASFVQRAKDRWNAEIEGAVRWAADKDWVAAREDAEDAAGRVWARVTGGEPPSVARTAERAKGAVVDGAAAAQGTVQQAGVRTKEVVQAGAAEAKEAAGSIWERGFRRGKEVASKAKAAVGLAEEKIEKKVVQAASSVSDVESVLQQRYEGRHGKAALDKSVDEILADRYRPVEELDNSKLRERVERARG</sequence>
<dbReference type="InterPro" id="IPR031463">
    <property type="entry name" value="Mic12"/>
</dbReference>
<dbReference type="OrthoDB" id="4037694at2759"/>
<dbReference type="GO" id="GO:0044284">
    <property type="term" value="C:mitochondrial crista junction"/>
    <property type="evidence" value="ECO:0007669"/>
    <property type="project" value="InterPro"/>
</dbReference>
<gene>
    <name evidence="12" type="ORF">M406DRAFT_324655</name>
</gene>
<keyword evidence="13" id="KW-1185">Reference proteome</keyword>
<evidence type="ECO:0000256" key="11">
    <source>
        <dbReference type="RuleBase" id="RU363010"/>
    </source>
</evidence>